<gene>
    <name evidence="2" type="ORF">UC3_00838</name>
</gene>
<dbReference type="Proteomes" id="UP000013785">
    <property type="component" value="Unassembled WGS sequence"/>
</dbReference>
<dbReference type="PATRIC" id="fig|1158610.3.peg.817"/>
<dbReference type="HOGENOM" id="CLU_046006_10_2_9"/>
<protein>
    <submittedName>
        <fullName evidence="2">Glyoxalase</fullName>
    </submittedName>
</protein>
<comment type="caution">
    <text evidence="2">The sequence shown here is derived from an EMBL/GenBank/DDBJ whole genome shotgun (WGS) entry which is preliminary data.</text>
</comment>
<dbReference type="eggNOG" id="COG0346">
    <property type="taxonomic scope" value="Bacteria"/>
</dbReference>
<dbReference type="InterPro" id="IPR029068">
    <property type="entry name" value="Glyas_Bleomycin-R_OHBP_Dase"/>
</dbReference>
<dbReference type="InterPro" id="IPR037523">
    <property type="entry name" value="VOC_core"/>
</dbReference>
<dbReference type="STRING" id="154621.RV11_GL001241"/>
<dbReference type="SUPFAM" id="SSF54593">
    <property type="entry name" value="Glyoxalase/Bleomycin resistance protein/Dihydroxybiphenyl dioxygenase"/>
    <property type="match status" value="1"/>
</dbReference>
<dbReference type="RefSeq" id="WP_010767511.1">
    <property type="nucleotide sequence ID" value="NZ_ASWE01000002.1"/>
</dbReference>
<dbReference type="PANTHER" id="PTHR36437:SF2">
    <property type="entry name" value="GLYOXALASE_BLEOMYCIN RESISTANCE PROTEIN_DIOXYGENASE"/>
    <property type="match status" value="1"/>
</dbReference>
<dbReference type="AlphaFoldDB" id="R3TY30"/>
<dbReference type="Gene3D" id="3.10.180.10">
    <property type="entry name" value="2,3-Dihydroxybiphenyl 1,2-Dioxygenase, domain 1"/>
    <property type="match status" value="1"/>
</dbReference>
<evidence type="ECO:0000313" key="2">
    <source>
        <dbReference type="EMBL" id="EOL46033.1"/>
    </source>
</evidence>
<proteinExistence type="predicted"/>
<dbReference type="OrthoDB" id="9803079at2"/>
<sequence length="123" mass="13887">MFTNQIKIMLYVDNVEESAAFWQSVGFHEFERQEMDGTLIVEIGLSATAESRLVLYDRTFIEKHSPEVALNSPSIMFSSDDIVSLYKKMQELGVTLGDLVKLGEEMVFNFADNDGNYFAVSGK</sequence>
<dbReference type="Pfam" id="PF00903">
    <property type="entry name" value="Glyoxalase"/>
    <property type="match status" value="1"/>
</dbReference>
<dbReference type="EMBL" id="AJAT01000011">
    <property type="protein sequence ID" value="EOL46033.1"/>
    <property type="molecule type" value="Genomic_DNA"/>
</dbReference>
<evidence type="ECO:0000259" key="1">
    <source>
        <dbReference type="PROSITE" id="PS51819"/>
    </source>
</evidence>
<evidence type="ECO:0000313" key="3">
    <source>
        <dbReference type="Proteomes" id="UP000013785"/>
    </source>
</evidence>
<accession>R3TY30</accession>
<organism evidence="2 3">
    <name type="scientific">Enterococcus phoeniculicola ATCC BAA-412</name>
    <dbReference type="NCBI Taxonomy" id="1158610"/>
    <lineage>
        <taxon>Bacteria</taxon>
        <taxon>Bacillati</taxon>
        <taxon>Bacillota</taxon>
        <taxon>Bacilli</taxon>
        <taxon>Lactobacillales</taxon>
        <taxon>Enterococcaceae</taxon>
        <taxon>Enterococcus</taxon>
    </lineage>
</organism>
<dbReference type="PANTHER" id="PTHR36437">
    <property type="entry name" value="GLYOXALASE/BLEOMYCIN RESISTANCE PROTEIN/DIOXYGENASE"/>
    <property type="match status" value="1"/>
</dbReference>
<reference evidence="2 3" key="1">
    <citation type="submission" date="2013-02" db="EMBL/GenBank/DDBJ databases">
        <title>The Genome Sequence of Enterococcus phoeniculicola BAA-412.</title>
        <authorList>
            <consortium name="The Broad Institute Genome Sequencing Platform"/>
            <consortium name="The Broad Institute Genome Sequencing Center for Infectious Disease"/>
            <person name="Earl A.M."/>
            <person name="Gilmore M.S."/>
            <person name="Lebreton F."/>
            <person name="Walker B."/>
            <person name="Young S.K."/>
            <person name="Zeng Q."/>
            <person name="Gargeya S."/>
            <person name="Fitzgerald M."/>
            <person name="Haas B."/>
            <person name="Abouelleil A."/>
            <person name="Alvarado L."/>
            <person name="Arachchi H.M."/>
            <person name="Berlin A.M."/>
            <person name="Chapman S.B."/>
            <person name="Dewar J."/>
            <person name="Goldberg J."/>
            <person name="Griggs A."/>
            <person name="Gujja S."/>
            <person name="Hansen M."/>
            <person name="Howarth C."/>
            <person name="Imamovic A."/>
            <person name="Larimer J."/>
            <person name="McCowan C."/>
            <person name="Murphy C."/>
            <person name="Neiman D."/>
            <person name="Pearson M."/>
            <person name="Priest M."/>
            <person name="Roberts A."/>
            <person name="Saif S."/>
            <person name="Shea T."/>
            <person name="Sisk P."/>
            <person name="Sykes S."/>
            <person name="Wortman J."/>
            <person name="Nusbaum C."/>
            <person name="Birren B."/>
        </authorList>
    </citation>
    <scope>NUCLEOTIDE SEQUENCE [LARGE SCALE GENOMIC DNA]</scope>
    <source>
        <strain evidence="2 3">ATCC BAA-412</strain>
    </source>
</reference>
<keyword evidence="3" id="KW-1185">Reference proteome</keyword>
<dbReference type="PROSITE" id="PS51819">
    <property type="entry name" value="VOC"/>
    <property type="match status" value="1"/>
</dbReference>
<feature type="domain" description="VOC" evidence="1">
    <location>
        <begin position="2"/>
        <end position="123"/>
    </location>
</feature>
<name>R3TY30_9ENTE</name>
<dbReference type="InterPro" id="IPR004360">
    <property type="entry name" value="Glyas_Fos-R_dOase_dom"/>
</dbReference>